<feature type="compositionally biased region" description="Basic and acidic residues" evidence="6">
    <location>
        <begin position="3209"/>
        <end position="3229"/>
    </location>
</feature>
<keyword evidence="3" id="KW-0963">Cytoplasm</keyword>
<comment type="subcellular location">
    <subcellularLocation>
        <location evidence="1">Cell projection</location>
    </subcellularLocation>
    <subcellularLocation>
        <location evidence="2">Cytoplasm</location>
    </subcellularLocation>
</comment>
<feature type="region of interest" description="Disordered" evidence="6">
    <location>
        <begin position="1247"/>
        <end position="1729"/>
    </location>
</feature>
<feature type="compositionally biased region" description="Acidic residues" evidence="6">
    <location>
        <begin position="3552"/>
        <end position="3563"/>
    </location>
</feature>
<feature type="compositionally biased region" description="Polar residues" evidence="6">
    <location>
        <begin position="1402"/>
        <end position="1419"/>
    </location>
</feature>
<evidence type="ECO:0000259" key="7">
    <source>
        <dbReference type="PROSITE" id="PS50309"/>
    </source>
</evidence>
<accession>A0A9D3C149</accession>
<feature type="compositionally biased region" description="Basic and acidic residues" evidence="6">
    <location>
        <begin position="3620"/>
        <end position="3662"/>
    </location>
</feature>
<feature type="compositionally biased region" description="Low complexity" evidence="6">
    <location>
        <begin position="2027"/>
        <end position="2037"/>
    </location>
</feature>
<feature type="compositionally biased region" description="Basic and acidic residues" evidence="6">
    <location>
        <begin position="2872"/>
        <end position="2886"/>
    </location>
</feature>
<feature type="compositionally biased region" description="Low complexity" evidence="6">
    <location>
        <begin position="1214"/>
        <end position="1225"/>
    </location>
</feature>
<evidence type="ECO:0000256" key="6">
    <source>
        <dbReference type="SAM" id="MobiDB-lite"/>
    </source>
</evidence>
<feature type="compositionally biased region" description="Polar residues" evidence="6">
    <location>
        <begin position="687"/>
        <end position="699"/>
    </location>
</feature>
<evidence type="ECO:0000256" key="5">
    <source>
        <dbReference type="ARBA" id="ARBA00023273"/>
    </source>
</evidence>
<feature type="compositionally biased region" description="Low complexity" evidence="6">
    <location>
        <begin position="1666"/>
        <end position="1683"/>
    </location>
</feature>
<dbReference type="GO" id="GO:0035556">
    <property type="term" value="P:intracellular signal transduction"/>
    <property type="evidence" value="ECO:0007669"/>
    <property type="project" value="InterPro"/>
</dbReference>
<feature type="compositionally biased region" description="Basic and acidic residues" evidence="6">
    <location>
        <begin position="1539"/>
        <end position="1551"/>
    </location>
</feature>
<reference evidence="8" key="1">
    <citation type="submission" date="2020-03" db="EMBL/GenBank/DDBJ databases">
        <title>Intra-Species Differences in Population Size shape Life History and Genome Evolution.</title>
        <authorList>
            <person name="Willemsen D."/>
            <person name="Cui R."/>
            <person name="Valenzano D.R."/>
        </authorList>
    </citation>
    <scope>NUCLEOTIDE SEQUENCE</scope>
    <source>
        <strain evidence="8">GRZ</strain>
        <tissue evidence="8">Whole</tissue>
    </source>
</reference>
<feature type="compositionally biased region" description="Acidic residues" evidence="6">
    <location>
        <begin position="3672"/>
        <end position="3691"/>
    </location>
</feature>
<dbReference type="GO" id="GO:0035082">
    <property type="term" value="P:axoneme assembly"/>
    <property type="evidence" value="ECO:0007669"/>
    <property type="project" value="TreeGrafter"/>
</dbReference>
<evidence type="ECO:0000256" key="4">
    <source>
        <dbReference type="ARBA" id="ARBA00022737"/>
    </source>
</evidence>
<feature type="compositionally biased region" description="Low complexity" evidence="6">
    <location>
        <begin position="1354"/>
        <end position="1368"/>
    </location>
</feature>
<feature type="region of interest" description="Disordered" evidence="6">
    <location>
        <begin position="567"/>
        <end position="1225"/>
    </location>
</feature>
<feature type="compositionally biased region" description="Polar residues" evidence="6">
    <location>
        <begin position="1555"/>
        <end position="1570"/>
    </location>
</feature>
<feature type="compositionally biased region" description="Polar residues" evidence="6">
    <location>
        <begin position="834"/>
        <end position="846"/>
    </location>
</feature>
<feature type="compositionally biased region" description="Polar residues" evidence="6">
    <location>
        <begin position="2098"/>
        <end position="2110"/>
    </location>
</feature>
<feature type="domain" description="Doublecortin" evidence="7">
    <location>
        <begin position="112"/>
        <end position="191"/>
    </location>
</feature>
<feature type="region of interest" description="Disordered" evidence="6">
    <location>
        <begin position="2383"/>
        <end position="2494"/>
    </location>
</feature>
<feature type="compositionally biased region" description="Polar residues" evidence="6">
    <location>
        <begin position="741"/>
        <end position="776"/>
    </location>
</feature>
<feature type="compositionally biased region" description="Polar residues" evidence="6">
    <location>
        <begin position="445"/>
        <end position="459"/>
    </location>
</feature>
<dbReference type="EMBL" id="JAAVVJ010000001">
    <property type="protein sequence ID" value="KAF7230467.1"/>
    <property type="molecule type" value="Genomic_DNA"/>
</dbReference>
<gene>
    <name evidence="8" type="primary">rp1l1</name>
    <name evidence="8" type="ORF">G4P62_004169</name>
</gene>
<feature type="region of interest" description="Disordered" evidence="6">
    <location>
        <begin position="2576"/>
        <end position="2636"/>
    </location>
</feature>
<feature type="region of interest" description="Disordered" evidence="6">
    <location>
        <begin position="2704"/>
        <end position="2843"/>
    </location>
</feature>
<feature type="compositionally biased region" description="Acidic residues" evidence="6">
    <location>
        <begin position="792"/>
        <end position="808"/>
    </location>
</feature>
<feature type="compositionally biased region" description="Low complexity" evidence="6">
    <location>
        <begin position="956"/>
        <end position="970"/>
    </location>
</feature>
<dbReference type="Gene3D" id="3.10.20.230">
    <property type="entry name" value="Doublecortin domain"/>
    <property type="match status" value="1"/>
</dbReference>
<feature type="compositionally biased region" description="Polar residues" evidence="6">
    <location>
        <begin position="497"/>
        <end position="506"/>
    </location>
</feature>
<feature type="region of interest" description="Disordered" evidence="6">
    <location>
        <begin position="1742"/>
        <end position="2195"/>
    </location>
</feature>
<feature type="compositionally biased region" description="Basic and acidic residues" evidence="6">
    <location>
        <begin position="215"/>
        <end position="226"/>
    </location>
</feature>
<feature type="compositionally biased region" description="Low complexity" evidence="6">
    <location>
        <begin position="871"/>
        <end position="881"/>
    </location>
</feature>
<feature type="compositionally biased region" description="Basic and acidic residues" evidence="6">
    <location>
        <begin position="2898"/>
        <end position="2917"/>
    </location>
</feature>
<feature type="compositionally biased region" description="Polar residues" evidence="6">
    <location>
        <begin position="1628"/>
        <end position="1647"/>
    </location>
</feature>
<feature type="compositionally biased region" description="Basic and acidic residues" evidence="6">
    <location>
        <begin position="2783"/>
        <end position="2796"/>
    </location>
</feature>
<feature type="compositionally biased region" description="Basic and acidic residues" evidence="6">
    <location>
        <begin position="1334"/>
        <end position="1348"/>
    </location>
</feature>
<feature type="compositionally biased region" description="Basic and acidic residues" evidence="6">
    <location>
        <begin position="2443"/>
        <end position="2457"/>
    </location>
</feature>
<feature type="region of interest" description="Disordered" evidence="6">
    <location>
        <begin position="3714"/>
        <end position="3761"/>
    </location>
</feature>
<feature type="compositionally biased region" description="Polar residues" evidence="6">
    <location>
        <begin position="1846"/>
        <end position="1858"/>
    </location>
</feature>
<feature type="region of interest" description="Disordered" evidence="6">
    <location>
        <begin position="190"/>
        <end position="272"/>
    </location>
</feature>
<feature type="compositionally biased region" description="Low complexity" evidence="6">
    <location>
        <begin position="2460"/>
        <end position="2475"/>
    </location>
</feature>
<feature type="compositionally biased region" description="Polar residues" evidence="6">
    <location>
        <begin position="893"/>
        <end position="921"/>
    </location>
</feature>
<sequence>MSCHKQNFQCFSAVGGQGSHKSCPPFKHPTARLPRIPHHGMVAHHDLLEECCLCSEYHHAMEARENHLLPFYHAHPPYHHHCPHQYVPRGPSRPEEGHSRSEHHLHHRRCKKRVVLVKNSDPSCRKVIVLHHRILRSFALFLEEVSELMQYHIRKLYTQEGRKIDSVPSLLQCLGVLVCVGREPTHPSIIENFEKRSDDKLPGMSPKPHSTRCTNGHESKGNKDKTSIISSNVESYSRSTQKAAPSDTSGPDGTNSPDLGASCPPTDKSVKEDDIEKLVRVNKDGSLTMEMKVRFRLQNDQTLHWSTKVRKTKSGTCDYTQGHNNSDFAQVCDVSCSESENISAEDACFPQHHQGHIEEPHCAHCCSHCQDYDLWKPGTRGTSRCIQSSSSSASSLTVVSRKTVVERQTVSRSSEDLTEEIVERETCVTQSIKAAETVEFCTMRSESCSPNSNMPSPKLNNDEAAGMSGCQDDVLKVKSDQEQEESVEDEVKKDGSLTASRASSQDSDTKTKVAPGSEMLDISSSTDKRSTASGHTRKPKLSKPSLTCHCGVSAGCQDETKVNIMTQTKEQEELQEQTSAIAVGSNAFEEMQNTDHKEERRGSKSAMSDHPNASARCNSDALGVESEDEEAGKRPSSSTSVKSVKSDSLPDHCKPERVSSKASIKSKESRGLRTTGEEQAEEELEQRTPSVMSVASNVSAELKHLEANEEETTQLSADEAEPRAKSTKSEKSDVSGRSRSSEVTAAESDTSKNIRPQSTMSVKSTRSVQANVSPESSEFKTTDVSNKGSQDNTEDGNDGEQSEEETGEIPETSEVRSSSGVSIKSDQRAESVISVKSNTSAVSTKSKACEDGDEQQETAGRASCMSDKSIRSVSSVRSSQSNCCDKSERENCTETCSAPKSETGRRSASSLSDKSNRTECSAQEPDVGENQELKSEKRATSSASVKSHSESKSAKSHNSTKSNKSKVSSNKRPDEEERASSALSAKTDMSAYSAKSSKSKCSDVTFQEKSSKSPDERSQTENLEGRLPSSMSAKTVQSRVSERSTNSAERPQSVSSTKTEKSFISIKSVKSNVSGAAAGFPDEEDSAGESRERSQSAQSAKNIQSVATAKSAKSIKHPGDESMSNREARASSKMSAKSGKSTKSNVSAASKKPAGVGVCSEEEGDNGDRNLRPISSQSLDSNISTRTNQTNCSDDDSVEEVTEDEREHVEERPPSSISVKSSISEMSIRSVERMPSALSTKSVISNISEVQSSSNVEERHERPQSALSNKTAKSTISTESRGMVDPAQENGFDDEGHVERAPEDRGEKSMSPQSVESNVSAKSTKSRCSTNVFVKERSNVSHEDKETNAGRGPSSMSTRSVESSVSETSAKRTSGALSVKSVKSDVSELQSKATDEGDGTDETIQSALSAKMVQSTTSMGLKEHDGPAMESICGGEEREDRSPSIMSAKSARSAKSSVSTFSQNSEVSVASCKPTGENVNEEPQDEGDIETQSMSSMSIHSMRSTRSKCSVEAPVDENIDRPKSHASAGAHSDTNPLEGRTDDRGPQDRPESALSAKSNGSKVSVAQTEESAYDSDLQERSASSQTIKSSISARSKKSKCSDAAQISDRSRENSNQEQTEGRAASCASVKTSLSNVSERSCKSQVSGTVIKDVDEQSTERAPSTFSAKSTRSVSGKSSRSAKSVKSEVSKVSDVPTEEARAASTVSAKSNVSAQSQASTRTISCEESAKEESYVCLSDCSANKSAEQVSRSKSATSNSSRKSENITQGFAEEHTEECSDAFNASREDQRKNVNRTSSRSSSKSTKPEHSNATGGSKRSGNLEVSREIKANVTGENSDGDAGIGTLSPVSVRSVKTNVTSISRKSKASNRSSRSGNSKVSEQTVREEDQTQRTESVLSVRSNTPSSTNRSGCALREKLKNEEDTSSLCAVSTKSSNDGKTEEASERRQKIMSIKSDVSVKSKKEETTLNPVSIQSDLSDAVSRSEVPAVTVEESGDRSPATMSSKSKVSGHSKRSKTSEMQMKKGDAKSQSSLSVHSHLSVKSKKSRGTEVSSKNASEVVGTSGKSTARLWDKQDSTDKGSCKTESRGTEETDAEVTVANFTTSQSATQPVVSRAESSESDLSQTLSSSDIIKEICESSAPEENKLNTSKMKVNETADSCGRVTDKSHKSSKSEEKNKEADDFDLVPSTLPNASPTEVVNEWLKTLPEEQDIYEIDELHETCDDLKSSSEAEEGNRAEGNNKVGQEGEDSERKDEENGNDVHSNGCQATTEETNEDNSSSQREDDSKMINSSIQVMKVLLNPKLDRCSSLPEVSQVYGRKLSSSAKCLLDCLVKLQLIDHEPKNVNEKDKRYQDLMRILQSLWLSDPPANEQVLTTTDHHSVDEEYNHTSSSGVDVNSGSTGSGKSSDGVKGNDDATAKQAEKDTEVPWRLEGEEKQEDDDPKTDETFRSNDSPKEPPETPSSTIKSSGDSSSTGKKCTEDAETESQEDTRGQYPTFSQETQLAKKQCHDPDPVWVLTLLTKIEKQFMAHYSSAMEEFKVRWNLEDSDQLDMMINELKTEFHQKLQTSIDREVRKIQNQVGLPRPPKETRTRSSMMQTEERRRRLKIRVQPSAGSQVEKSDDSATDTSYSDQRSENIDEHCPCETCLKKKTSSMPGPSAQMESITPAVMDYDLKRILLMKSKVSADAKPCQSENKDTEALLVVEEVEDDKTDRSTEESLATAADYADHDVVELDEQEPTEQTKESGEADEKISEEDTDSSVTSGGQFKTETNEDQELEDQSEGTTEKEFENENEPDKSGQVGTTRKTSGDELLKEPSMALSNEESKEEAVSKEEKTHWSTVKKKELSSVWMISKMKRSVMQSETNGTAIVNETENKAREEAETKSADLNEDESDEEKAEDAVLERDVAADTDDNKADETAESEEAAAETSSLVTSDASEEDEADQTSLSGRESDADAVEENDKVSEDDAAEDLETTSNQGETTNEKGDTSHELSTELPGEENEDEPVAGMEIEDLSTNHSNTVAAEGGNMEESTLAATEKVSPISGDESSDEDNDSAIDSSREQGAVKTSKVSGEDKSEDDATNTEGPDVATSTDHEPDDEDVEEGENVNPGEETGVQSETDAAENPASSLEDETTDASETSVGATSERYSENDATDEEKLPAISADESSDEKNDSVMADESSKQPEEDSTARNAVTEGDEPQDEALDQIQKEDTEKMMVDDGNELRSVSEEDSGGEEDETAAENDVLSSELSTQHDDKDTKEGETRAEEEHAEENSLTTKSEESEEDEAGDDEEEEDDLEDEPISEKHKPNLAVINEKEEETDGDTTERESDSGDETAEERCVKTTEAKETTDDREGGSGGGTDALSGEETSTADSKQETEKVSNESEEEQDETTSGEEKETESVSEENAKAMRDKTSEDVSENSSSDGEQSVEKLRARQSTGQEDTSNVKNEDSGDQSECETVDETGQEATEDQETGSEAEDGVRSAEELDEKECSEQNDEESDTSNNDGSVESKTPGDESDEDEGGRESESKCDADIVTSQNETEAREIAEEESSELDVEGSEIPISDVGEKIPEQVGTGGEEFTDGAEDEAVQDEEHQLRGDQDADTVSKPESVSDTVKHIGEEDSTDVHQENSRSCETDQEKAKDSEKEDEETKKPDEDWNGNQGESADGEDEAEEDSDEPEDESDDCCQPFTINTAGSCDAFQKAAKQTTLMPLEPLEKESVESEDGAYADVEDSETEINSQEDALSRESKSLNES</sequence>
<feature type="compositionally biased region" description="Polar residues" evidence="6">
    <location>
        <begin position="1966"/>
        <end position="1976"/>
    </location>
</feature>
<feature type="compositionally biased region" description="Polar residues" evidence="6">
    <location>
        <begin position="1310"/>
        <end position="1332"/>
    </location>
</feature>
<protein>
    <submittedName>
        <fullName evidence="8">Retinitis pigmentosa 1-like 1</fullName>
    </submittedName>
</protein>
<dbReference type="InterPro" id="IPR036572">
    <property type="entry name" value="Doublecortin_dom_sf"/>
</dbReference>
<dbReference type="PANTHER" id="PTHR23005:SF3">
    <property type="entry name" value="RETINITIS PIGMENTOSA 1-LIKE 1 PROTEIN"/>
    <property type="match status" value="1"/>
</dbReference>
<feature type="compositionally biased region" description="Low complexity" evidence="6">
    <location>
        <begin position="1444"/>
        <end position="1462"/>
    </location>
</feature>
<feature type="compositionally biased region" description="Acidic residues" evidence="6">
    <location>
        <begin position="1193"/>
        <end position="1204"/>
    </location>
</feature>
<feature type="compositionally biased region" description="Low complexity" evidence="6">
    <location>
        <begin position="1794"/>
        <end position="1803"/>
    </location>
</feature>
<feature type="compositionally biased region" description="Polar residues" evidence="6">
    <location>
        <begin position="2259"/>
        <end position="2279"/>
    </location>
</feature>
<feature type="compositionally biased region" description="Basic and acidic residues" evidence="6">
    <location>
        <begin position="1935"/>
        <end position="1947"/>
    </location>
</feature>
<keyword evidence="4" id="KW-0677">Repeat</keyword>
<feature type="compositionally biased region" description="Polar residues" evidence="6">
    <location>
        <begin position="1173"/>
        <end position="1192"/>
    </location>
</feature>
<feature type="compositionally biased region" description="Polar residues" evidence="6">
    <location>
        <begin position="1703"/>
        <end position="1724"/>
    </location>
</feature>
<keyword evidence="5" id="KW-0966">Cell projection</keyword>
<feature type="compositionally biased region" description="Acidic residues" evidence="6">
    <location>
        <begin position="3096"/>
        <end position="3106"/>
    </location>
</feature>
<feature type="region of interest" description="Disordered" evidence="6">
    <location>
        <begin position="2222"/>
        <end position="2286"/>
    </location>
</feature>
<evidence type="ECO:0000256" key="2">
    <source>
        <dbReference type="ARBA" id="ARBA00004496"/>
    </source>
</evidence>
<feature type="compositionally biased region" description="Basic and acidic residues" evidence="6">
    <location>
        <begin position="2410"/>
        <end position="2433"/>
    </location>
</feature>
<feature type="compositionally biased region" description="Polar residues" evidence="6">
    <location>
        <begin position="3439"/>
        <end position="3450"/>
    </location>
</feature>
<feature type="compositionally biased region" description="Basic and acidic residues" evidence="6">
    <location>
        <begin position="1956"/>
        <end position="1965"/>
    </location>
</feature>
<feature type="compositionally biased region" description="Basic and acidic residues" evidence="6">
    <location>
        <begin position="3750"/>
        <end position="3761"/>
    </location>
</feature>
<feature type="compositionally biased region" description="Basic and acidic residues" evidence="6">
    <location>
        <begin position="1117"/>
        <end position="1130"/>
    </location>
</feature>
<evidence type="ECO:0000256" key="3">
    <source>
        <dbReference type="ARBA" id="ARBA00022490"/>
    </source>
</evidence>
<feature type="compositionally biased region" description="Basic and acidic residues" evidence="6">
    <location>
        <begin position="644"/>
        <end position="671"/>
    </location>
</feature>
<feature type="compositionally biased region" description="Basic and acidic residues" evidence="6">
    <location>
        <begin position="2822"/>
        <end position="2843"/>
    </location>
</feature>
<dbReference type="InterPro" id="IPR003533">
    <property type="entry name" value="Doublecortin_dom"/>
</dbReference>
<feature type="compositionally biased region" description="Polar residues" evidence="6">
    <location>
        <begin position="1029"/>
        <end position="1057"/>
    </location>
</feature>
<feature type="compositionally biased region" description="Basic and acidic residues" evidence="6">
    <location>
        <begin position="3376"/>
        <end position="3385"/>
    </location>
</feature>
<dbReference type="GO" id="GO:0042461">
    <property type="term" value="P:photoreceptor cell development"/>
    <property type="evidence" value="ECO:0007669"/>
    <property type="project" value="TreeGrafter"/>
</dbReference>
<feature type="compositionally biased region" description="Basic and acidic residues" evidence="6">
    <location>
        <begin position="2982"/>
        <end position="2993"/>
    </location>
</feature>
<feature type="compositionally biased region" description="Acidic residues" evidence="6">
    <location>
        <begin position="3197"/>
        <end position="3206"/>
    </location>
</feature>
<comment type="caution">
    <text evidence="8">The sequence shown here is derived from an EMBL/GenBank/DDBJ whole genome shotgun (WGS) entry which is preliminary data.</text>
</comment>
<feature type="compositionally biased region" description="Basic and acidic residues" evidence="6">
    <location>
        <begin position="3253"/>
        <end position="3269"/>
    </location>
</feature>
<feature type="compositionally biased region" description="Basic and acidic residues" evidence="6">
    <location>
        <begin position="2739"/>
        <end position="2750"/>
    </location>
</feature>
<feature type="compositionally biased region" description="Basic and acidic residues" evidence="6">
    <location>
        <begin position="720"/>
        <end position="740"/>
    </location>
</feature>
<feature type="compositionally biased region" description="Basic and acidic residues" evidence="6">
    <location>
        <begin position="2222"/>
        <end position="2235"/>
    </location>
</feature>
<feature type="compositionally biased region" description="Basic and acidic residues" evidence="6">
    <location>
        <begin position="3597"/>
        <end position="3612"/>
    </location>
</feature>
<feature type="compositionally biased region" description="Polar residues" evidence="6">
    <location>
        <begin position="1809"/>
        <end position="1818"/>
    </location>
</feature>
<feature type="compositionally biased region" description="Basic and acidic residues" evidence="6">
    <location>
        <begin position="2162"/>
        <end position="2179"/>
    </location>
</feature>
<feature type="compositionally biased region" description="Low complexity" evidence="6">
    <location>
        <begin position="1493"/>
        <end position="1504"/>
    </location>
</feature>
<feature type="compositionally biased region" description="Polar residues" evidence="6">
    <location>
        <begin position="1891"/>
        <end position="1909"/>
    </location>
</feature>
<feature type="compositionally biased region" description="Polar residues" evidence="6">
    <location>
        <begin position="3506"/>
        <end position="3515"/>
    </location>
</feature>
<feature type="region of interest" description="Disordered" evidence="6">
    <location>
        <begin position="84"/>
        <end position="107"/>
    </location>
</feature>
<dbReference type="Pfam" id="PF03607">
    <property type="entry name" value="DCX"/>
    <property type="match status" value="1"/>
</dbReference>
<feature type="compositionally biased region" description="Polar residues" evidence="6">
    <location>
        <begin position="1265"/>
        <end position="1280"/>
    </location>
</feature>
<name>A0A9D3C149_NOTFU</name>
<dbReference type="SUPFAM" id="SSF89837">
    <property type="entry name" value="Doublecortin (DC)"/>
    <property type="match status" value="1"/>
</dbReference>
<feature type="compositionally biased region" description="Acidic residues" evidence="6">
    <location>
        <begin position="2887"/>
        <end position="2897"/>
    </location>
</feature>
<feature type="compositionally biased region" description="Basic and acidic residues" evidence="6">
    <location>
        <begin position="3339"/>
        <end position="3357"/>
    </location>
</feature>
<feature type="compositionally biased region" description="Basic and acidic residues" evidence="6">
    <location>
        <begin position="192"/>
        <end position="201"/>
    </location>
</feature>
<feature type="compositionally biased region" description="Low complexity" evidence="6">
    <location>
        <begin position="1867"/>
        <end position="1879"/>
    </location>
</feature>
<feature type="compositionally biased region" description="Polar residues" evidence="6">
    <location>
        <begin position="1924"/>
        <end position="1934"/>
    </location>
</feature>
<feature type="compositionally biased region" description="Acidic residues" evidence="6">
    <location>
        <begin position="3585"/>
        <end position="3596"/>
    </location>
</feature>
<feature type="compositionally biased region" description="Basic and acidic residues" evidence="6">
    <location>
        <begin position="1294"/>
        <end position="1308"/>
    </location>
</feature>
<dbReference type="OMA" id="NNVEYKG"/>
<dbReference type="GO" id="GO:0005930">
    <property type="term" value="C:axoneme"/>
    <property type="evidence" value="ECO:0007669"/>
    <property type="project" value="TreeGrafter"/>
</dbReference>
<proteinExistence type="predicted"/>
<feature type="compositionally biased region" description="Polar residues" evidence="6">
    <location>
        <begin position="1095"/>
        <end position="1108"/>
    </location>
</feature>
<feature type="compositionally biased region" description="Basic and acidic residues" evidence="6">
    <location>
        <begin position="3483"/>
        <end position="3497"/>
    </location>
</feature>
<feature type="compositionally biased region" description="Polar residues" evidence="6">
    <location>
        <begin position="2758"/>
        <end position="2768"/>
    </location>
</feature>
<feature type="compositionally biased region" description="Low complexity" evidence="6">
    <location>
        <begin position="2395"/>
        <end position="2409"/>
    </location>
</feature>
<evidence type="ECO:0000256" key="1">
    <source>
        <dbReference type="ARBA" id="ARBA00004316"/>
    </source>
</evidence>
<dbReference type="KEGG" id="nfu:107377459"/>
<feature type="compositionally biased region" description="Basic and acidic residues" evidence="6">
    <location>
        <begin position="3170"/>
        <end position="3190"/>
    </location>
</feature>
<dbReference type="GO" id="GO:0060041">
    <property type="term" value="P:retina development in camera-type eye"/>
    <property type="evidence" value="ECO:0007669"/>
    <property type="project" value="TreeGrafter"/>
</dbReference>
<feature type="compositionally biased region" description="Acidic residues" evidence="6">
    <location>
        <begin position="1479"/>
        <end position="1489"/>
    </location>
</feature>
<dbReference type="SMART" id="SM00537">
    <property type="entry name" value="DCX"/>
    <property type="match status" value="1"/>
</dbReference>
<feature type="compositionally biased region" description="Acidic residues" evidence="6">
    <location>
        <begin position="3728"/>
        <end position="3742"/>
    </location>
</feature>
<feature type="compositionally biased region" description="Acidic residues" evidence="6">
    <location>
        <begin position="3283"/>
        <end position="3303"/>
    </location>
</feature>
<feature type="compositionally biased region" description="Acidic residues" evidence="6">
    <location>
        <begin position="3230"/>
        <end position="3242"/>
    </location>
</feature>
<feature type="compositionally biased region" description="Low complexity" evidence="6">
    <location>
        <begin position="1131"/>
        <end position="1144"/>
    </location>
</feature>
<feature type="compositionally biased region" description="Basic and acidic residues" evidence="6">
    <location>
        <begin position="3397"/>
        <end position="3419"/>
    </location>
</feature>
<feature type="compositionally biased region" description="Polar residues" evidence="6">
    <location>
        <begin position="227"/>
        <end position="257"/>
    </location>
</feature>
<feature type="compositionally biased region" description="Basic and acidic residues" evidence="6">
    <location>
        <begin position="1009"/>
        <end position="1019"/>
    </location>
</feature>
<dbReference type="Proteomes" id="UP000822369">
    <property type="component" value="Chromosome 1"/>
</dbReference>
<feature type="region of interest" description="Disordered" evidence="6">
    <location>
        <begin position="445"/>
        <end position="553"/>
    </location>
</feature>
<evidence type="ECO:0000313" key="9">
    <source>
        <dbReference type="Proteomes" id="UP000822369"/>
    </source>
</evidence>
<feature type="compositionally biased region" description="Basic and acidic residues" evidence="6">
    <location>
        <begin position="3528"/>
        <end position="3537"/>
    </location>
</feature>
<evidence type="ECO:0000313" key="8">
    <source>
        <dbReference type="EMBL" id="KAF7230467.1"/>
    </source>
</evidence>
<organism evidence="8 9">
    <name type="scientific">Nothobranchius furzeri</name>
    <name type="common">Turquoise killifish</name>
    <dbReference type="NCBI Taxonomy" id="105023"/>
    <lineage>
        <taxon>Eukaryota</taxon>
        <taxon>Metazoa</taxon>
        <taxon>Chordata</taxon>
        <taxon>Craniata</taxon>
        <taxon>Vertebrata</taxon>
        <taxon>Euteleostomi</taxon>
        <taxon>Actinopterygii</taxon>
        <taxon>Neopterygii</taxon>
        <taxon>Teleostei</taxon>
        <taxon>Neoteleostei</taxon>
        <taxon>Acanthomorphata</taxon>
        <taxon>Ovalentaria</taxon>
        <taxon>Atherinomorphae</taxon>
        <taxon>Cyprinodontiformes</taxon>
        <taxon>Nothobranchiidae</taxon>
        <taxon>Nothobranchius</taxon>
    </lineage>
</organism>
<dbReference type="PROSITE" id="PS50309">
    <property type="entry name" value="DC"/>
    <property type="match status" value="1"/>
</dbReference>
<dbReference type="PANTHER" id="PTHR23005">
    <property type="entry name" value="RETINITIS PIGMENTOSA 1 PROTEIN"/>
    <property type="match status" value="1"/>
</dbReference>
<feature type="compositionally biased region" description="Acidic residues" evidence="6">
    <location>
        <begin position="3386"/>
        <end position="3396"/>
    </location>
</feature>
<feature type="compositionally biased region" description="Basic and acidic residues" evidence="6">
    <location>
        <begin position="593"/>
        <end position="602"/>
    </location>
</feature>
<feature type="compositionally biased region" description="Acidic residues" evidence="6">
    <location>
        <begin position="2771"/>
        <end position="2780"/>
    </location>
</feature>
<feature type="compositionally biased region" description="Low complexity" evidence="6">
    <location>
        <begin position="2119"/>
        <end position="2129"/>
    </location>
</feature>
<feature type="compositionally biased region" description="Low complexity" evidence="6">
    <location>
        <begin position="1580"/>
        <end position="1593"/>
    </location>
</feature>
<feature type="region of interest" description="Disordered" evidence="6">
    <location>
        <begin position="2857"/>
        <end position="3699"/>
    </location>
</feature>
<feature type="compositionally biased region" description="Low complexity" evidence="6">
    <location>
        <begin position="1750"/>
        <end position="1759"/>
    </location>
</feature>
<feature type="compositionally biased region" description="Acidic residues" evidence="6">
    <location>
        <begin position="3455"/>
        <end position="3482"/>
    </location>
</feature>
<feature type="compositionally biased region" description="Basic and acidic residues" evidence="6">
    <location>
        <begin position="2069"/>
        <end position="2089"/>
    </location>
</feature>
<feature type="compositionally biased region" description="Polar residues" evidence="6">
    <location>
        <begin position="815"/>
        <end position="824"/>
    </location>
</feature>
<feature type="compositionally biased region" description="Basic and acidic residues" evidence="6">
    <location>
        <begin position="92"/>
        <end position="102"/>
    </location>
</feature>
<feature type="compositionally biased region" description="Polar residues" evidence="6">
    <location>
        <begin position="782"/>
        <end position="791"/>
    </location>
</feature>
<feature type="compositionally biased region" description="Polar residues" evidence="6">
    <location>
        <begin position="2858"/>
        <end position="2871"/>
    </location>
</feature>
<feature type="compositionally biased region" description="Acidic residues" evidence="6">
    <location>
        <begin position="2997"/>
        <end position="3013"/>
    </location>
</feature>